<feature type="coiled-coil region" evidence="1">
    <location>
        <begin position="643"/>
        <end position="670"/>
    </location>
</feature>
<evidence type="ECO:0000313" key="4">
    <source>
        <dbReference type="EMBL" id="SNR95808.1"/>
    </source>
</evidence>
<keyword evidence="1" id="KW-0175">Coiled coil</keyword>
<dbReference type="RefSeq" id="WP_089274264.1">
    <property type="nucleotide sequence ID" value="NZ_FZOC01000004.1"/>
</dbReference>
<dbReference type="PROSITE" id="PS50994">
    <property type="entry name" value="INTEGRASE"/>
    <property type="match status" value="1"/>
</dbReference>
<dbReference type="Pfam" id="PF09299">
    <property type="entry name" value="Mu-transpos_C"/>
    <property type="match status" value="1"/>
</dbReference>
<dbReference type="InterPro" id="IPR003314">
    <property type="entry name" value="Mu-type_HTH"/>
</dbReference>
<dbReference type="Gene3D" id="1.10.10.10">
    <property type="entry name" value="Winged helix-like DNA-binding domain superfamily/Winged helix DNA-binding domain"/>
    <property type="match status" value="1"/>
</dbReference>
<feature type="domain" description="Integrase catalytic" evidence="2">
    <location>
        <begin position="274"/>
        <end position="447"/>
    </location>
</feature>
<evidence type="ECO:0000259" key="2">
    <source>
        <dbReference type="PROSITE" id="PS50994"/>
    </source>
</evidence>
<dbReference type="InterPro" id="IPR036397">
    <property type="entry name" value="RNaseH_sf"/>
</dbReference>
<dbReference type="SUPFAM" id="SSF50610">
    <property type="entry name" value="mu transposase, C-terminal domain"/>
    <property type="match status" value="1"/>
</dbReference>
<dbReference type="InterPro" id="IPR015378">
    <property type="entry name" value="Transposase-like_Mu_C"/>
</dbReference>
<evidence type="ECO:0000256" key="1">
    <source>
        <dbReference type="SAM" id="Coils"/>
    </source>
</evidence>
<dbReference type="InterPro" id="IPR001584">
    <property type="entry name" value="Integrase_cat-core"/>
</dbReference>
<organism evidence="4 5">
    <name type="scientific">Humidesulfovibrio mexicanus</name>
    <dbReference type="NCBI Taxonomy" id="147047"/>
    <lineage>
        <taxon>Bacteria</taxon>
        <taxon>Pseudomonadati</taxon>
        <taxon>Thermodesulfobacteriota</taxon>
        <taxon>Desulfovibrionia</taxon>
        <taxon>Desulfovibrionales</taxon>
        <taxon>Desulfovibrionaceae</taxon>
        <taxon>Humidesulfovibrio</taxon>
    </lineage>
</organism>
<dbReference type="PROSITE" id="PS51702">
    <property type="entry name" value="HTH_MU"/>
    <property type="match status" value="1"/>
</dbReference>
<name>A0A239ALD7_9BACT</name>
<accession>A0A239ALD7</accession>
<dbReference type="InterPro" id="IPR036388">
    <property type="entry name" value="WH-like_DNA-bd_sf"/>
</dbReference>
<sequence length="736" mass="81690">MSALEAYSSAELAPLLGIDARNVRERAKRESWQARPRRARGGGSEWLLASMPKATVDAILTAQLSDQGVALAPALTGCTAPAADPRQQAVLRMADLSQLTAPQRETVLARLAFVREIERLTRLTGKEKSIHRLEEMSKAGTLCERLAQLVPVANAKYGVGEGRGLSRRRLYEWCALYAEGGELALAPRTPQKDMSVPAWAPLFLACYQRPQNPSLAEAHRDFTRAWQAEQPSRAPSIDAVRRFLAKVAKPDLAAGRKTGNALLHLKPYLKRKTEKLLPCDVYTADGTTFDAEIQHPDTGRPFKPEVVLILDVATRRCVGISVALAESAAATLDALRMACLFGGIPAMFYTDNGPGYTAYVLTGTGTGMLQRLGIQIANAIPGRPQGKGLMERAVKTICVPAAKQLDTCTHADMDQDAAHKVFKITRAQLKKHGRSALLPTFETFKKVLLARVEEYNASPHRGLPSIEDHAAGKRRHMSPNEYWNHCLGRVFEPMPVPADMADDLFMPGTFRKVKNGMVRLWNRDYFAHELAPLHDEVVEVRYDIWDATFVTVWTEAGEKICRAELDANAMDYFPIPRIEDARAERERAQLKRLEQKAQRIAPGASITVPQDAPALMADSLSARQIITISAQPEPAPAATPAELERIRAVMAQAERDAAQAERQAQAAAAKRPIFERSTEKFRWLMRHQDQWTDADRAWLAEYVQGREYAMLRERFEYEGLALTPAQLFPALETPGL</sequence>
<dbReference type="OrthoDB" id="5676324at2"/>
<keyword evidence="5" id="KW-1185">Reference proteome</keyword>
<dbReference type="Gene3D" id="3.30.420.10">
    <property type="entry name" value="Ribonuclease H-like superfamily/Ribonuclease H"/>
    <property type="match status" value="1"/>
</dbReference>
<protein>
    <submittedName>
        <fullName evidence="4">Putative transposase</fullName>
    </submittedName>
</protein>
<dbReference type="Proteomes" id="UP000198324">
    <property type="component" value="Unassembled WGS sequence"/>
</dbReference>
<gene>
    <name evidence="4" type="ORF">SAMN04488503_2032</name>
</gene>
<reference evidence="4 5" key="1">
    <citation type="submission" date="2017-06" db="EMBL/GenBank/DDBJ databases">
        <authorList>
            <person name="Kim H.J."/>
            <person name="Triplett B.A."/>
        </authorList>
    </citation>
    <scope>NUCLEOTIDE SEQUENCE [LARGE SCALE GENOMIC DNA]</scope>
    <source>
        <strain evidence="4 5">DSM 13116</strain>
    </source>
</reference>
<dbReference type="InterPro" id="IPR009061">
    <property type="entry name" value="DNA-bd_dom_put_sf"/>
</dbReference>
<dbReference type="SUPFAM" id="SSF46955">
    <property type="entry name" value="Putative DNA-binding domain"/>
    <property type="match status" value="1"/>
</dbReference>
<evidence type="ECO:0000313" key="5">
    <source>
        <dbReference type="Proteomes" id="UP000198324"/>
    </source>
</evidence>
<dbReference type="GO" id="GO:0003677">
    <property type="term" value="F:DNA binding"/>
    <property type="evidence" value="ECO:0007669"/>
    <property type="project" value="InterPro"/>
</dbReference>
<dbReference type="GO" id="GO:0015074">
    <property type="term" value="P:DNA integration"/>
    <property type="evidence" value="ECO:0007669"/>
    <property type="project" value="InterPro"/>
</dbReference>
<evidence type="ECO:0000259" key="3">
    <source>
        <dbReference type="PROSITE" id="PS51702"/>
    </source>
</evidence>
<proteinExistence type="predicted"/>
<dbReference type="Pfam" id="PF00665">
    <property type="entry name" value="rve"/>
    <property type="match status" value="1"/>
</dbReference>
<dbReference type="InterPro" id="IPR012337">
    <property type="entry name" value="RNaseH-like_sf"/>
</dbReference>
<dbReference type="InterPro" id="IPR009004">
    <property type="entry name" value="Transposase_Mu_C"/>
</dbReference>
<dbReference type="AlphaFoldDB" id="A0A239ALD7"/>
<dbReference type="SUPFAM" id="SSF53098">
    <property type="entry name" value="Ribonuclease H-like"/>
    <property type="match status" value="1"/>
</dbReference>
<dbReference type="EMBL" id="FZOC01000004">
    <property type="protein sequence ID" value="SNR95808.1"/>
    <property type="molecule type" value="Genomic_DNA"/>
</dbReference>
<feature type="domain" description="HTH Mu-type" evidence="3">
    <location>
        <begin position="3"/>
        <end position="67"/>
    </location>
</feature>